<feature type="transmembrane region" description="Helical" evidence="5">
    <location>
        <begin position="310"/>
        <end position="326"/>
    </location>
</feature>
<comment type="caution">
    <text evidence="6">The sequence shown here is derived from an EMBL/GenBank/DDBJ whole genome shotgun (WGS) entry which is preliminary data.</text>
</comment>
<comment type="subcellular location">
    <subcellularLocation>
        <location evidence="5">Cell membrane</location>
        <topology evidence="5">Multi-pass membrane protein</topology>
    </subcellularLocation>
</comment>
<feature type="transmembrane region" description="Helical" evidence="5">
    <location>
        <begin position="55"/>
        <end position="73"/>
    </location>
</feature>
<gene>
    <name evidence="6" type="ORF">G7B40_007570</name>
</gene>
<dbReference type="AlphaFoldDB" id="A0AAP5I4B7"/>
<dbReference type="PANTHER" id="PTHR39344:SF1">
    <property type="entry name" value="UPF0182 PROTEIN SLL1060"/>
    <property type="match status" value="1"/>
</dbReference>
<sequence length="995" mass="113721">MDDKIFSRISRLIILLLGFWSLFDLASHLAADIFWFREVGYLAEFLLRLKTQVSLWLIAFFTSSAFLLGNLSIASRLKTKETTGERFGKLLLSTNSQRISQRLNSGLRLHWLLPIVLALTILAGAILIYYAQKALSFWHINLTLLTVFLHVPPWLHVLEFINLKQIPIPVVELGLLFALTTGIFINPQFLLRAIALVISLLLGFLISENWLVVLEFFHATSFNRTEPLFNQDISFYVFRLTFWELLELWLIGLFLYGMTSVALIYLRSANSLSEGRFPGFSVGQRIHLSALGSLFMLAIALHYKIARYQLLYATVGVNYGASYTAVNVQLPIYTGLSLLAVAIAIYPILRIIVLSKGVKASFKGISYPRQLIYVVGFYITVAVISGDILPAAVQKLIVQPNELSRERPYIERTIALTRQAFNLNQIETKTFDPQGQLTASDLQQNNLTIRNIRLWDKQPLLETNRQLQQIRSYYKFPDADIDRYTFRTQKEQGKLGESEKQQTIIAARELDYSIVPKQAQTWVNEHLIYTHGYGFTLSPVNIVGSGGLPDYYVKDIGDRRIKQEGSLQIANEAIRASLPIGQPRIYYGENTNTYVMTGTKTQELDYPSGNDNVYNVYDGSGGIEISPLWKRVLFAQYLKDWQMLLTQNFTSQTKLLFRRNILERVRAIAPFLRYDSDPYLVVADAGGSNLKQEKTYLYWVIDAYTTSNHYPYSDPGKNQFNYIRNSVKVVIDAYNGTVNFYAADPQDPIINTLTEIFPKLIKPLSLMPFALQSHIRYPQELFEIQSERLLTYHMTEPQVFYNREDLWEVSNEIYGTKPQQVKPYYLIMKLPNTQSEEFILLLPFKPVQRANLIAWLAARSDGQEYGKLLLYEFPKQQLIYGTEQIEALINQDPAISQQISLWNHQGSKVIQGNLLVIPIERSLLYVEPLYLEAEKNSLPTLIRVVVAYNNQIVMAKTLDQALAAIFEQKKPVTPTIIRPLEDKPTGLQLFPGSGS</sequence>
<keyword evidence="1 5" id="KW-1003">Cell membrane</keyword>
<dbReference type="NCBIfam" id="NF002707">
    <property type="entry name" value="PRK02509.1"/>
    <property type="match status" value="1"/>
</dbReference>
<feature type="transmembrane region" description="Helical" evidence="5">
    <location>
        <begin position="286"/>
        <end position="303"/>
    </location>
</feature>
<feature type="transmembrane region" description="Helical" evidence="5">
    <location>
        <begin position="370"/>
        <end position="393"/>
    </location>
</feature>
<keyword evidence="2 5" id="KW-0812">Transmembrane</keyword>
<keyword evidence="4 5" id="KW-0472">Membrane</keyword>
<name>A0AAP5I4B7_9CYAN</name>
<evidence type="ECO:0000256" key="1">
    <source>
        <dbReference type="ARBA" id="ARBA00022475"/>
    </source>
</evidence>
<accession>A0AAP5I4B7</accession>
<organism evidence="6 7">
    <name type="scientific">Aetokthonos hydrillicola Thurmond2011</name>
    <dbReference type="NCBI Taxonomy" id="2712845"/>
    <lineage>
        <taxon>Bacteria</taxon>
        <taxon>Bacillati</taxon>
        <taxon>Cyanobacteriota</taxon>
        <taxon>Cyanophyceae</taxon>
        <taxon>Nostocales</taxon>
        <taxon>Hapalosiphonaceae</taxon>
        <taxon>Aetokthonos</taxon>
    </lineage>
</organism>
<feature type="transmembrane region" description="Helical" evidence="5">
    <location>
        <begin position="111"/>
        <end position="131"/>
    </location>
</feature>
<evidence type="ECO:0000256" key="5">
    <source>
        <dbReference type="HAMAP-Rule" id="MF_01600"/>
    </source>
</evidence>
<keyword evidence="3 5" id="KW-1133">Transmembrane helix</keyword>
<evidence type="ECO:0000256" key="2">
    <source>
        <dbReference type="ARBA" id="ARBA00022692"/>
    </source>
</evidence>
<feature type="transmembrane region" description="Helical" evidence="5">
    <location>
        <begin position="332"/>
        <end position="349"/>
    </location>
</feature>
<dbReference type="GO" id="GO:0005886">
    <property type="term" value="C:plasma membrane"/>
    <property type="evidence" value="ECO:0007669"/>
    <property type="project" value="UniProtKB-SubCell"/>
</dbReference>
<dbReference type="Pfam" id="PF03699">
    <property type="entry name" value="UPF0182"/>
    <property type="match status" value="1"/>
</dbReference>
<reference evidence="7" key="1">
    <citation type="journal article" date="2021" name="Science">
        <title>Hunting the eagle killer: A cyanobacterial neurotoxin causes vacuolar myelinopathy.</title>
        <authorList>
            <person name="Breinlinger S."/>
            <person name="Phillips T.J."/>
            <person name="Haram B.N."/>
            <person name="Mares J."/>
            <person name="Martinez Yerena J.A."/>
            <person name="Hrouzek P."/>
            <person name="Sobotka R."/>
            <person name="Henderson W.M."/>
            <person name="Schmieder P."/>
            <person name="Williams S.M."/>
            <person name="Lauderdale J.D."/>
            <person name="Wilde H.D."/>
            <person name="Gerrin W."/>
            <person name="Kust A."/>
            <person name="Washington J.W."/>
            <person name="Wagner C."/>
            <person name="Geier B."/>
            <person name="Liebeke M."/>
            <person name="Enke H."/>
            <person name="Niedermeyer T.H.J."/>
            <person name="Wilde S.B."/>
        </authorList>
    </citation>
    <scope>NUCLEOTIDE SEQUENCE [LARGE SCALE GENOMIC DNA]</scope>
    <source>
        <strain evidence="7">Thurmond2011</strain>
    </source>
</reference>
<proteinExistence type="inferred from homology"/>
<dbReference type="EMBL" id="JAALHA020000002">
    <property type="protein sequence ID" value="MDR9894430.1"/>
    <property type="molecule type" value="Genomic_DNA"/>
</dbReference>
<dbReference type="HAMAP" id="MF_01600">
    <property type="entry name" value="UPF0182"/>
    <property type="match status" value="1"/>
</dbReference>
<keyword evidence="7" id="KW-1185">Reference proteome</keyword>
<dbReference type="Proteomes" id="UP000667802">
    <property type="component" value="Unassembled WGS sequence"/>
</dbReference>
<protein>
    <recommendedName>
        <fullName evidence="5">UPF0182 protein G7B40_007570</fullName>
    </recommendedName>
</protein>
<feature type="transmembrane region" description="Helical" evidence="5">
    <location>
        <begin position="191"/>
        <end position="214"/>
    </location>
</feature>
<comment type="similarity">
    <text evidence="5">Belongs to the UPF0182 family.</text>
</comment>
<feature type="transmembrane region" description="Helical" evidence="5">
    <location>
        <begin position="248"/>
        <end position="266"/>
    </location>
</feature>
<dbReference type="RefSeq" id="WP_208343440.1">
    <property type="nucleotide sequence ID" value="NZ_CAWQFN010000314.1"/>
</dbReference>
<comment type="caution">
    <text evidence="5">Lacks conserved residue(s) required for the propagation of feature annotation.</text>
</comment>
<evidence type="ECO:0000313" key="7">
    <source>
        <dbReference type="Proteomes" id="UP000667802"/>
    </source>
</evidence>
<dbReference type="InterPro" id="IPR005372">
    <property type="entry name" value="UPF0182"/>
</dbReference>
<feature type="transmembrane region" description="Helical" evidence="5">
    <location>
        <begin position="167"/>
        <end position="185"/>
    </location>
</feature>
<evidence type="ECO:0000313" key="6">
    <source>
        <dbReference type="EMBL" id="MDR9894430.1"/>
    </source>
</evidence>
<dbReference type="GO" id="GO:0005576">
    <property type="term" value="C:extracellular region"/>
    <property type="evidence" value="ECO:0007669"/>
    <property type="project" value="TreeGrafter"/>
</dbReference>
<feature type="transmembrane region" description="Helical" evidence="5">
    <location>
        <begin position="137"/>
        <end position="155"/>
    </location>
</feature>
<dbReference type="PANTHER" id="PTHR39344">
    <property type="entry name" value="UPF0182 PROTEIN SLL1060"/>
    <property type="match status" value="1"/>
</dbReference>
<evidence type="ECO:0000256" key="4">
    <source>
        <dbReference type="ARBA" id="ARBA00023136"/>
    </source>
</evidence>
<evidence type="ECO:0000256" key="3">
    <source>
        <dbReference type="ARBA" id="ARBA00022989"/>
    </source>
</evidence>